<evidence type="ECO:0000259" key="4">
    <source>
        <dbReference type="PROSITE" id="PS50887"/>
    </source>
</evidence>
<dbReference type="InterPro" id="IPR029787">
    <property type="entry name" value="Nucleotide_cyclase"/>
</dbReference>
<dbReference type="PROSITE" id="PS50887">
    <property type="entry name" value="GGDEF"/>
    <property type="match status" value="1"/>
</dbReference>
<keyword evidence="3" id="KW-1133">Transmembrane helix</keyword>
<dbReference type="SMART" id="SM00267">
    <property type="entry name" value="GGDEF"/>
    <property type="match status" value="1"/>
</dbReference>
<dbReference type="PANTHER" id="PTHR45138">
    <property type="entry name" value="REGULATORY COMPONENTS OF SENSORY TRANSDUCTION SYSTEM"/>
    <property type="match status" value="1"/>
</dbReference>
<dbReference type="InterPro" id="IPR043128">
    <property type="entry name" value="Rev_trsase/Diguanyl_cyclase"/>
</dbReference>
<dbReference type="EC" id="2.7.7.65" evidence="1"/>
<evidence type="ECO:0000256" key="3">
    <source>
        <dbReference type="SAM" id="Phobius"/>
    </source>
</evidence>
<dbReference type="Pfam" id="PF00990">
    <property type="entry name" value="GGDEF"/>
    <property type="match status" value="1"/>
</dbReference>
<keyword evidence="3" id="KW-0812">Transmembrane</keyword>
<dbReference type="GO" id="GO:0043709">
    <property type="term" value="P:cell adhesion involved in single-species biofilm formation"/>
    <property type="evidence" value="ECO:0007669"/>
    <property type="project" value="TreeGrafter"/>
</dbReference>
<feature type="transmembrane region" description="Helical" evidence="3">
    <location>
        <begin position="101"/>
        <end position="119"/>
    </location>
</feature>
<feature type="transmembrane region" description="Helical" evidence="3">
    <location>
        <begin position="179"/>
        <end position="195"/>
    </location>
</feature>
<dbReference type="InterPro" id="IPR050469">
    <property type="entry name" value="Diguanylate_Cyclase"/>
</dbReference>
<dbReference type="NCBIfam" id="TIGR00254">
    <property type="entry name" value="GGDEF"/>
    <property type="match status" value="1"/>
</dbReference>
<keyword evidence="3" id="KW-0472">Membrane</keyword>
<dbReference type="Proteomes" id="UP000290057">
    <property type="component" value="Chromosome"/>
</dbReference>
<dbReference type="InterPro" id="IPR000160">
    <property type="entry name" value="GGDEF_dom"/>
</dbReference>
<evidence type="ECO:0000256" key="1">
    <source>
        <dbReference type="ARBA" id="ARBA00012528"/>
    </source>
</evidence>
<feature type="domain" description="GGDEF" evidence="4">
    <location>
        <begin position="255"/>
        <end position="392"/>
    </location>
</feature>
<feature type="transmembrane region" description="Helical" evidence="3">
    <location>
        <begin position="41"/>
        <end position="62"/>
    </location>
</feature>
<dbReference type="CDD" id="cd01949">
    <property type="entry name" value="GGDEF"/>
    <property type="match status" value="1"/>
</dbReference>
<name>A0A3T1CJP1_9SPHN</name>
<accession>A0A3T1CJP1</accession>
<sequence>MFMDDRLESAAAGAFTRVSVDKAEVEREAVIAMLDRERRSLPASVIGLGMLAVGVAMMPNLLPMTLLLALRLASYIYTRMAVTRLEYLIRTRQPAKGARRVMTFAMCLTGITLGLMLWPPPPEASVVAVNLIRGVVIVTATLIAVTLAGLPQARDGMLACFWLTTIAFFVVHPHMQHPALLGILALIVIGIRIYSANTGLHIRSAAQMLVENRQLSEDLADALAHAEFLSWRDPLTGLYNRRKLFEETRIERSPLSRHLLTIDLDRFKAINDTFGHGVGDHVLIAAADTIRDWCSRLSGSGDHQGFRLGGEEFLVLTRGLTETQVSDAAEALRESLAAIGKQFADHDGLNVSASIGVAAWRFSEPLDDALLRSDEACYAAKDSGRNQVRRAV</sequence>
<feature type="transmembrane region" description="Helical" evidence="3">
    <location>
        <begin position="157"/>
        <end position="173"/>
    </location>
</feature>
<evidence type="ECO:0000313" key="6">
    <source>
        <dbReference type="Proteomes" id="UP000290057"/>
    </source>
</evidence>
<reference evidence="5 6" key="1">
    <citation type="submission" date="2019-01" db="EMBL/GenBank/DDBJ databases">
        <title>Complete genome sequence of Erythrobacter flavus KJ5.</title>
        <authorList>
            <person name="Kanesaki Y."/>
            <person name="Brotosudarmo T."/>
            <person name="Moriuchi R."/>
            <person name="Awai K."/>
        </authorList>
    </citation>
    <scope>NUCLEOTIDE SEQUENCE [LARGE SCALE GENOMIC DNA]</scope>
    <source>
        <strain evidence="5 6">KJ5</strain>
    </source>
</reference>
<feature type="transmembrane region" description="Helical" evidence="3">
    <location>
        <begin position="131"/>
        <end position="150"/>
    </location>
</feature>
<organism evidence="5 6">
    <name type="scientific">Qipengyuania flava</name>
    <dbReference type="NCBI Taxonomy" id="192812"/>
    <lineage>
        <taxon>Bacteria</taxon>
        <taxon>Pseudomonadati</taxon>
        <taxon>Pseudomonadota</taxon>
        <taxon>Alphaproteobacteria</taxon>
        <taxon>Sphingomonadales</taxon>
        <taxon>Erythrobacteraceae</taxon>
        <taxon>Qipengyuania</taxon>
    </lineage>
</organism>
<dbReference type="GO" id="GO:0005886">
    <property type="term" value="C:plasma membrane"/>
    <property type="evidence" value="ECO:0007669"/>
    <property type="project" value="TreeGrafter"/>
</dbReference>
<dbReference type="SUPFAM" id="SSF55073">
    <property type="entry name" value="Nucleotide cyclase"/>
    <property type="match status" value="1"/>
</dbReference>
<proteinExistence type="predicted"/>
<dbReference type="Gene3D" id="3.30.70.270">
    <property type="match status" value="1"/>
</dbReference>
<evidence type="ECO:0000313" key="5">
    <source>
        <dbReference type="EMBL" id="BBI21224.1"/>
    </source>
</evidence>
<keyword evidence="6" id="KW-1185">Reference proteome</keyword>
<dbReference type="AlphaFoldDB" id="A0A3T1CJP1"/>
<dbReference type="GO" id="GO:0052621">
    <property type="term" value="F:diguanylate cyclase activity"/>
    <property type="evidence" value="ECO:0007669"/>
    <property type="project" value="UniProtKB-EC"/>
</dbReference>
<dbReference type="PANTHER" id="PTHR45138:SF9">
    <property type="entry name" value="DIGUANYLATE CYCLASE DGCM-RELATED"/>
    <property type="match status" value="1"/>
</dbReference>
<evidence type="ECO:0000256" key="2">
    <source>
        <dbReference type="ARBA" id="ARBA00034247"/>
    </source>
</evidence>
<gene>
    <name evidence="5" type="ORF">EKJ_20710</name>
</gene>
<dbReference type="GO" id="GO:1902201">
    <property type="term" value="P:negative regulation of bacterial-type flagellum-dependent cell motility"/>
    <property type="evidence" value="ECO:0007669"/>
    <property type="project" value="TreeGrafter"/>
</dbReference>
<comment type="catalytic activity">
    <reaction evidence="2">
        <text>2 GTP = 3',3'-c-di-GMP + 2 diphosphate</text>
        <dbReference type="Rhea" id="RHEA:24898"/>
        <dbReference type="ChEBI" id="CHEBI:33019"/>
        <dbReference type="ChEBI" id="CHEBI:37565"/>
        <dbReference type="ChEBI" id="CHEBI:58805"/>
        <dbReference type="EC" id="2.7.7.65"/>
    </reaction>
</comment>
<dbReference type="EMBL" id="AP019389">
    <property type="protein sequence ID" value="BBI21224.1"/>
    <property type="molecule type" value="Genomic_DNA"/>
</dbReference>
<protein>
    <recommendedName>
        <fullName evidence="1">diguanylate cyclase</fullName>
        <ecNumber evidence="1">2.7.7.65</ecNumber>
    </recommendedName>
</protein>